<organism evidence="1 2">
    <name type="scientific">Pseudomonas syringae pv. avii</name>
    <dbReference type="NCBI Taxonomy" id="663959"/>
    <lineage>
        <taxon>Bacteria</taxon>
        <taxon>Pseudomonadati</taxon>
        <taxon>Pseudomonadota</taxon>
        <taxon>Gammaproteobacteria</taxon>
        <taxon>Pseudomonadales</taxon>
        <taxon>Pseudomonadaceae</taxon>
        <taxon>Pseudomonas</taxon>
        <taxon>Pseudomonas syringae</taxon>
    </lineage>
</organism>
<reference evidence="1 2" key="1">
    <citation type="submission" date="2017-11" db="EMBL/GenBank/DDBJ databases">
        <authorList>
            <person name="Blom J."/>
        </authorList>
    </citation>
    <scope>NUCLEOTIDE SEQUENCE [LARGE SCALE GENOMIC DNA]</scope>
    <source>
        <strain evidence="1 2">CFBP3846</strain>
    </source>
</reference>
<evidence type="ECO:0000313" key="1">
    <source>
        <dbReference type="EMBL" id="SOS27882.1"/>
    </source>
</evidence>
<evidence type="ECO:0000313" key="2">
    <source>
        <dbReference type="Proteomes" id="UP000239665"/>
    </source>
</evidence>
<accession>A0ABY1U9H2</accession>
<keyword evidence="2" id="KW-1185">Reference proteome</keyword>
<dbReference type="EMBL" id="LT963402">
    <property type="protein sequence ID" value="SOS27882.1"/>
    <property type="molecule type" value="Genomic_DNA"/>
</dbReference>
<evidence type="ECO:0008006" key="3">
    <source>
        <dbReference type="Google" id="ProtNLM"/>
    </source>
</evidence>
<name>A0ABY1U9H2_PSESX</name>
<dbReference type="Proteomes" id="UP000239665">
    <property type="component" value="Chromosome 1"/>
</dbReference>
<gene>
    <name evidence="1" type="ORF">CFBP3846_03474</name>
</gene>
<protein>
    <recommendedName>
        <fullName evidence="3">Secreted protein</fullName>
    </recommendedName>
</protein>
<proteinExistence type="predicted"/>
<sequence length="62" mass="7193">MLLIFKGFSEIPPKKLALCRFWIRVFFMKKSAIGVIFAPHLSYIFLINQFRAVTFVDSAQPV</sequence>